<dbReference type="InterPro" id="IPR011990">
    <property type="entry name" value="TPR-like_helical_dom_sf"/>
</dbReference>
<keyword evidence="3" id="KW-1133">Transmembrane helix</keyword>
<dbReference type="PANTHER" id="PTHR28142">
    <property type="entry name" value="MITOCHONDRIAL INNER MEMBRANE I-AAA PROTEASE SUPERCOMPLEX SUBUNIT MGR3-RELATED"/>
    <property type="match status" value="1"/>
</dbReference>
<feature type="transmembrane region" description="Helical" evidence="3">
    <location>
        <begin position="90"/>
        <end position="112"/>
    </location>
</feature>
<comment type="caution">
    <text evidence="4">The sequence shown here is derived from an EMBL/GenBank/DDBJ whole genome shotgun (WGS) entry which is preliminary data.</text>
</comment>
<feature type="compositionally biased region" description="Low complexity" evidence="2">
    <location>
        <begin position="408"/>
        <end position="437"/>
    </location>
</feature>
<dbReference type="PANTHER" id="PTHR28142:SF1">
    <property type="entry name" value="MITOCHONDRIAL INNER MEMBRANE I-AAA PROTEASE SUPERCOMPLEX SUBUNIT MGR3-RELATED"/>
    <property type="match status" value="1"/>
</dbReference>
<feature type="compositionally biased region" description="Basic and acidic residues" evidence="2">
    <location>
        <begin position="388"/>
        <end position="400"/>
    </location>
</feature>
<dbReference type="OrthoDB" id="10050400at2759"/>
<dbReference type="InterPro" id="IPR019734">
    <property type="entry name" value="TPR_rpt"/>
</dbReference>
<evidence type="ECO:0000256" key="3">
    <source>
        <dbReference type="SAM" id="Phobius"/>
    </source>
</evidence>
<dbReference type="InParanoid" id="A0A1Y2GXA3"/>
<keyword evidence="3" id="KW-0472">Membrane</keyword>
<organism evidence="4 5">
    <name type="scientific">Lobosporangium transversale</name>
    <dbReference type="NCBI Taxonomy" id="64571"/>
    <lineage>
        <taxon>Eukaryota</taxon>
        <taxon>Fungi</taxon>
        <taxon>Fungi incertae sedis</taxon>
        <taxon>Mucoromycota</taxon>
        <taxon>Mortierellomycotina</taxon>
        <taxon>Mortierellomycetes</taxon>
        <taxon>Mortierellales</taxon>
        <taxon>Mortierellaceae</taxon>
        <taxon>Lobosporangium</taxon>
    </lineage>
</organism>
<sequence length="561" mass="62071">MSSTSRAFIRAATAATTTALRQQRLIPHNRRSLLTLTGAVRSIQQQQPWFKQHYRPYTTTNATGTRATVDESITPFTESILHTTRIFRNLFLVTVSTIGFGLFVWSGTHAYIEQYKCPSPSGVSSQVQQCLHGAWVREEYSPDSDIAEVYLQRALELTRKDLEDLYKKKPLTDQRHHVDNDGWFPEIEKDKALVEIHNRLARLYGRIGQDERAATIWTRLWKLAGKQFPQSTTASDSTSASFFGNLFGRSTSNRSMIAPQDGIPFAKLAATCWMRMGEYDLAEEALSWALSTVTASKQDDKDNASIDEIGLLSTLGALYVHQSKFEYALSLFVKALQMVQKHRADVGNIASDTPSTKNMWYCREAILMNSIGETLYGAATTTTATADSRSKPETKSKVEEQPIQQNKSSSWNFWASSSSSPSTSSSSSPESKATAAKAIKSLEQKQKEEEALGWVQKAVAMAKEKSGQHRDCDECAALGLNTLGLIHEMEGDVDVALAQFREAVVYATKADDYVGLEDYNKNVIRLTDKIASVSESTMPLSSSNPALSTTALPSSLSTSKS</sequence>
<evidence type="ECO:0000256" key="2">
    <source>
        <dbReference type="SAM" id="MobiDB-lite"/>
    </source>
</evidence>
<accession>A0A1Y2GXA3</accession>
<dbReference type="RefSeq" id="XP_021884667.1">
    <property type="nucleotide sequence ID" value="XM_022029748.1"/>
</dbReference>
<dbReference type="InterPro" id="IPR040201">
    <property type="entry name" value="Mrg3-like"/>
</dbReference>
<keyword evidence="3" id="KW-0812">Transmembrane</keyword>
<reference evidence="4 5" key="1">
    <citation type="submission" date="2016-07" db="EMBL/GenBank/DDBJ databases">
        <title>Pervasive Adenine N6-methylation of Active Genes in Fungi.</title>
        <authorList>
            <consortium name="DOE Joint Genome Institute"/>
            <person name="Mondo S.J."/>
            <person name="Dannebaum R.O."/>
            <person name="Kuo R.C."/>
            <person name="Labutti K."/>
            <person name="Haridas S."/>
            <person name="Kuo A."/>
            <person name="Salamov A."/>
            <person name="Ahrendt S.R."/>
            <person name="Lipzen A."/>
            <person name="Sullivan W."/>
            <person name="Andreopoulos W.B."/>
            <person name="Clum A."/>
            <person name="Lindquist E."/>
            <person name="Daum C."/>
            <person name="Ramamoorthy G.K."/>
            <person name="Gryganskyi A."/>
            <person name="Culley D."/>
            <person name="Magnuson J.K."/>
            <person name="James T.Y."/>
            <person name="O'Malley M.A."/>
            <person name="Stajich J.E."/>
            <person name="Spatafora J.W."/>
            <person name="Visel A."/>
            <person name="Grigoriev I.V."/>
        </authorList>
    </citation>
    <scope>NUCLEOTIDE SEQUENCE [LARGE SCALE GENOMIC DNA]</scope>
    <source>
        <strain evidence="4 5">NRRL 3116</strain>
    </source>
</reference>
<dbReference type="GeneID" id="33571591"/>
<feature type="repeat" description="TPR" evidence="1">
    <location>
        <begin position="309"/>
        <end position="342"/>
    </location>
</feature>
<dbReference type="Gene3D" id="1.25.40.10">
    <property type="entry name" value="Tetratricopeptide repeat domain"/>
    <property type="match status" value="1"/>
</dbReference>
<feature type="compositionally biased region" description="Low complexity" evidence="2">
    <location>
        <begin position="545"/>
        <end position="561"/>
    </location>
</feature>
<dbReference type="EMBL" id="MCFF01000005">
    <property type="protein sequence ID" value="ORZ26920.1"/>
    <property type="molecule type" value="Genomic_DNA"/>
</dbReference>
<evidence type="ECO:0000313" key="4">
    <source>
        <dbReference type="EMBL" id="ORZ26920.1"/>
    </source>
</evidence>
<keyword evidence="1" id="KW-0802">TPR repeat</keyword>
<evidence type="ECO:0000313" key="5">
    <source>
        <dbReference type="Proteomes" id="UP000193648"/>
    </source>
</evidence>
<name>A0A1Y2GXA3_9FUNG</name>
<dbReference type="AlphaFoldDB" id="A0A1Y2GXA3"/>
<dbReference type="PROSITE" id="PS50005">
    <property type="entry name" value="TPR"/>
    <property type="match status" value="1"/>
</dbReference>
<dbReference type="Proteomes" id="UP000193648">
    <property type="component" value="Unassembled WGS sequence"/>
</dbReference>
<evidence type="ECO:0000256" key="1">
    <source>
        <dbReference type="PROSITE-ProRule" id="PRU00339"/>
    </source>
</evidence>
<proteinExistence type="predicted"/>
<gene>
    <name evidence="4" type="ORF">BCR41DRAFT_419355</name>
</gene>
<dbReference type="SMART" id="SM00028">
    <property type="entry name" value="TPR"/>
    <property type="match status" value="4"/>
</dbReference>
<feature type="region of interest" description="Disordered" evidence="2">
    <location>
        <begin position="537"/>
        <end position="561"/>
    </location>
</feature>
<keyword evidence="5" id="KW-1185">Reference proteome</keyword>
<dbReference type="SUPFAM" id="SSF48452">
    <property type="entry name" value="TPR-like"/>
    <property type="match status" value="1"/>
</dbReference>
<feature type="region of interest" description="Disordered" evidence="2">
    <location>
        <begin position="382"/>
        <end position="437"/>
    </location>
</feature>
<evidence type="ECO:0008006" key="6">
    <source>
        <dbReference type="Google" id="ProtNLM"/>
    </source>
</evidence>
<protein>
    <recommendedName>
        <fullName evidence="6">MalT-like TPR region domain-containing protein</fullName>
    </recommendedName>
</protein>